<proteinExistence type="inferred from homology"/>
<dbReference type="InterPro" id="IPR050921">
    <property type="entry name" value="T4SS_GSP_E_ATPase"/>
</dbReference>
<dbReference type="OrthoDB" id="9810761at2"/>
<dbReference type="RefSeq" id="WP_126791268.1">
    <property type="nucleotide sequence ID" value="NZ_PIPI01000001.1"/>
</dbReference>
<dbReference type="GO" id="GO:0016887">
    <property type="term" value="F:ATP hydrolysis activity"/>
    <property type="evidence" value="ECO:0007669"/>
    <property type="project" value="InterPro"/>
</dbReference>
<dbReference type="Proteomes" id="UP000288212">
    <property type="component" value="Unassembled WGS sequence"/>
</dbReference>
<comment type="caution">
    <text evidence="3">The sequence shown here is derived from an EMBL/GenBank/DDBJ whole genome shotgun (WGS) entry which is preliminary data.</text>
</comment>
<dbReference type="SUPFAM" id="SSF52540">
    <property type="entry name" value="P-loop containing nucleoside triphosphate hydrolases"/>
    <property type="match status" value="1"/>
</dbReference>
<dbReference type="Gene3D" id="3.30.450.380">
    <property type="match status" value="1"/>
</dbReference>
<evidence type="ECO:0000259" key="2">
    <source>
        <dbReference type="Pfam" id="PF00437"/>
    </source>
</evidence>
<dbReference type="PANTHER" id="PTHR30486:SF6">
    <property type="entry name" value="TYPE IV PILUS RETRACTATION ATPASE PILT"/>
    <property type="match status" value="1"/>
</dbReference>
<dbReference type="InterPro" id="IPR001482">
    <property type="entry name" value="T2SS/T4SS_dom"/>
</dbReference>
<dbReference type="Gene3D" id="3.40.50.300">
    <property type="entry name" value="P-loop containing nucleotide triphosphate hydrolases"/>
    <property type="match status" value="1"/>
</dbReference>
<dbReference type="Pfam" id="PF00437">
    <property type="entry name" value="T2SSE"/>
    <property type="match status" value="1"/>
</dbReference>
<evidence type="ECO:0000313" key="4">
    <source>
        <dbReference type="Proteomes" id="UP000288212"/>
    </source>
</evidence>
<feature type="domain" description="Bacterial type II secretion system protein E" evidence="2">
    <location>
        <begin position="67"/>
        <end position="346"/>
    </location>
</feature>
<accession>A0A432VZ59</accession>
<keyword evidence="4" id="KW-1185">Reference proteome</keyword>
<dbReference type="InterPro" id="IPR027417">
    <property type="entry name" value="P-loop_NTPase"/>
</dbReference>
<dbReference type="CDD" id="cd01130">
    <property type="entry name" value="VirB11-like_ATPase"/>
    <property type="match status" value="1"/>
</dbReference>
<comment type="similarity">
    <text evidence="1">Belongs to the GSP E family.</text>
</comment>
<name>A0A432VZ59_9GAMM</name>
<sequence>MKTYAELLTHTVEALNLHQTDVLQLDDDALRELVRQGLREQLREGRDWQIEESEQQLTQRVLDDVVGLGPLEGLLRDESVSEIMVNRYNQIFIEQSGRLQLSNVQFMHETALRQVLERIVAPLGRRIDASSPMVDARLANGSRVNAVLPPLAVAGACLTIRKFSNQRIFMANLVDFGSISPLLADLLEIGVKHRQNLVISGGTGSGKTTLLNVLADHIHAGERVITIEDAAELKLHHENLVCLEARPANQEGAGAVSIRQLVMNALRMRPDRIVVGECRGGESLDMLQAMNTGHAGSMTTLHANTPRDALSRLETMVLMAGLDLPLYAVRQQIAGAIQLIVQICRLANGKRVVSSLTEVRGQAGDVMQLAEIMRYNQATDQHEWTGQIPSFIDDLAESQRSELIRRLQQVSSHE</sequence>
<protein>
    <submittedName>
        <fullName evidence="3">Pilus assembly protein CpaF</fullName>
    </submittedName>
</protein>
<dbReference type="EMBL" id="PIPI01000001">
    <property type="protein sequence ID" value="RUO21959.1"/>
    <property type="molecule type" value="Genomic_DNA"/>
</dbReference>
<dbReference type="AlphaFoldDB" id="A0A432VZ59"/>
<reference evidence="3 4" key="1">
    <citation type="journal article" date="2011" name="Front. Microbiol.">
        <title>Genomic signatures of strain selection and enhancement in Bacillus atrophaeus var. globigii, a historical biowarfare simulant.</title>
        <authorList>
            <person name="Gibbons H.S."/>
            <person name="Broomall S.M."/>
            <person name="McNew L.A."/>
            <person name="Daligault H."/>
            <person name="Chapman C."/>
            <person name="Bruce D."/>
            <person name="Karavis M."/>
            <person name="Krepps M."/>
            <person name="McGregor P.A."/>
            <person name="Hong C."/>
            <person name="Park K.H."/>
            <person name="Akmal A."/>
            <person name="Feldman A."/>
            <person name="Lin J.S."/>
            <person name="Chang W.E."/>
            <person name="Higgs B.W."/>
            <person name="Demirev P."/>
            <person name="Lindquist J."/>
            <person name="Liem A."/>
            <person name="Fochler E."/>
            <person name="Read T.D."/>
            <person name="Tapia R."/>
            <person name="Johnson S."/>
            <person name="Bishop-Lilly K.A."/>
            <person name="Detter C."/>
            <person name="Han C."/>
            <person name="Sozhamannan S."/>
            <person name="Rosenzweig C.N."/>
            <person name="Skowronski E.W."/>
        </authorList>
    </citation>
    <scope>NUCLEOTIDE SEQUENCE [LARGE SCALE GENOMIC DNA]</scope>
    <source>
        <strain evidence="3 4">AK5</strain>
    </source>
</reference>
<dbReference type="PANTHER" id="PTHR30486">
    <property type="entry name" value="TWITCHING MOTILITY PROTEIN PILT"/>
    <property type="match status" value="1"/>
</dbReference>
<evidence type="ECO:0000256" key="1">
    <source>
        <dbReference type="ARBA" id="ARBA00006611"/>
    </source>
</evidence>
<gene>
    <name evidence="3" type="ORF">CWE06_03710</name>
</gene>
<organism evidence="3 4">
    <name type="scientific">Aliidiomarina haloalkalitolerans</name>
    <dbReference type="NCBI Taxonomy" id="859059"/>
    <lineage>
        <taxon>Bacteria</taxon>
        <taxon>Pseudomonadati</taxon>
        <taxon>Pseudomonadota</taxon>
        <taxon>Gammaproteobacteria</taxon>
        <taxon>Alteromonadales</taxon>
        <taxon>Idiomarinaceae</taxon>
        <taxon>Aliidiomarina</taxon>
    </lineage>
</organism>
<evidence type="ECO:0000313" key="3">
    <source>
        <dbReference type="EMBL" id="RUO21959.1"/>
    </source>
</evidence>